<protein>
    <submittedName>
        <fullName evidence="7">BTAD domain-containing putative transcriptional regulator</fullName>
    </submittedName>
</protein>
<proteinExistence type="inferred from homology"/>
<dbReference type="Pfam" id="PF03704">
    <property type="entry name" value="BTAD"/>
    <property type="match status" value="1"/>
</dbReference>
<name>A0ABV9TZT9_9ACTN</name>
<dbReference type="InterPro" id="IPR011990">
    <property type="entry name" value="TPR-like_helical_dom_sf"/>
</dbReference>
<evidence type="ECO:0000259" key="6">
    <source>
        <dbReference type="PROSITE" id="PS51755"/>
    </source>
</evidence>
<dbReference type="SMART" id="SM01043">
    <property type="entry name" value="BTAD"/>
    <property type="match status" value="1"/>
</dbReference>
<dbReference type="InterPro" id="IPR051677">
    <property type="entry name" value="AfsR-DnrI-RedD_regulator"/>
</dbReference>
<dbReference type="Proteomes" id="UP001595872">
    <property type="component" value="Unassembled WGS sequence"/>
</dbReference>
<evidence type="ECO:0000256" key="5">
    <source>
        <dbReference type="PROSITE-ProRule" id="PRU01091"/>
    </source>
</evidence>
<dbReference type="RefSeq" id="WP_378254928.1">
    <property type="nucleotide sequence ID" value="NZ_JBHSIT010000003.1"/>
</dbReference>
<evidence type="ECO:0000256" key="1">
    <source>
        <dbReference type="ARBA" id="ARBA00005820"/>
    </source>
</evidence>
<dbReference type="Pfam" id="PF00486">
    <property type="entry name" value="Trans_reg_C"/>
    <property type="match status" value="1"/>
</dbReference>
<evidence type="ECO:0000256" key="4">
    <source>
        <dbReference type="ARBA" id="ARBA00023163"/>
    </source>
</evidence>
<dbReference type="SUPFAM" id="SSF48452">
    <property type="entry name" value="TPR-like"/>
    <property type="match status" value="1"/>
</dbReference>
<dbReference type="Gene3D" id="1.25.40.10">
    <property type="entry name" value="Tetratricopeptide repeat domain"/>
    <property type="match status" value="1"/>
</dbReference>
<sequence length="283" mass="31609">MDLDLGLLGPLLMNVDGRPFAPSAPKQRQLLALLMLNLGHVVPLSHIIEELWDDEPPRTAPSAVQSYVLQLRRLMCGMPGVGSLAVAGTVLQTKNGGYSLARERGRLDAEEFEDRLRQARAAARHGDPARTARLYHEALDIWRGPALIDVPAGPRLQRHITALEESRLQALEQRVEAELQVGRHHELLSELRMLVMRYPSNENLHAQFMIALFRSGRQVEALEVFTRLRAFVKSDLGIELSGRIRRLHQAILVSDPILETPVRAASPITLDLVRHDTCRPGVA</sequence>
<dbReference type="SMART" id="SM00862">
    <property type="entry name" value="Trans_reg_C"/>
    <property type="match status" value="1"/>
</dbReference>
<dbReference type="InterPro" id="IPR001867">
    <property type="entry name" value="OmpR/PhoB-type_DNA-bd"/>
</dbReference>
<evidence type="ECO:0000256" key="2">
    <source>
        <dbReference type="ARBA" id="ARBA00023015"/>
    </source>
</evidence>
<comment type="caution">
    <text evidence="7">The sequence shown here is derived from an EMBL/GenBank/DDBJ whole genome shotgun (WGS) entry which is preliminary data.</text>
</comment>
<evidence type="ECO:0000313" key="8">
    <source>
        <dbReference type="Proteomes" id="UP001595872"/>
    </source>
</evidence>
<keyword evidence="8" id="KW-1185">Reference proteome</keyword>
<dbReference type="Gene3D" id="1.10.10.10">
    <property type="entry name" value="Winged helix-like DNA-binding domain superfamily/Winged helix DNA-binding domain"/>
    <property type="match status" value="1"/>
</dbReference>
<dbReference type="InterPro" id="IPR005158">
    <property type="entry name" value="BTAD"/>
</dbReference>
<dbReference type="CDD" id="cd15831">
    <property type="entry name" value="BTAD"/>
    <property type="match status" value="1"/>
</dbReference>
<dbReference type="PANTHER" id="PTHR35807">
    <property type="entry name" value="TRANSCRIPTIONAL REGULATOR REDD-RELATED"/>
    <property type="match status" value="1"/>
</dbReference>
<gene>
    <name evidence="7" type="ORF">ACFPCY_13670</name>
</gene>
<dbReference type="PANTHER" id="PTHR35807:SF1">
    <property type="entry name" value="TRANSCRIPTIONAL REGULATOR REDD"/>
    <property type="match status" value="1"/>
</dbReference>
<dbReference type="InterPro" id="IPR036388">
    <property type="entry name" value="WH-like_DNA-bd_sf"/>
</dbReference>
<evidence type="ECO:0000256" key="3">
    <source>
        <dbReference type="ARBA" id="ARBA00023125"/>
    </source>
</evidence>
<feature type="DNA-binding region" description="OmpR/PhoB-type" evidence="5">
    <location>
        <begin position="1"/>
        <end position="102"/>
    </location>
</feature>
<organism evidence="7 8">
    <name type="scientific">Actinomadura gamaensis</name>
    <dbReference type="NCBI Taxonomy" id="1763541"/>
    <lineage>
        <taxon>Bacteria</taxon>
        <taxon>Bacillati</taxon>
        <taxon>Actinomycetota</taxon>
        <taxon>Actinomycetes</taxon>
        <taxon>Streptosporangiales</taxon>
        <taxon>Thermomonosporaceae</taxon>
        <taxon>Actinomadura</taxon>
    </lineage>
</organism>
<comment type="similarity">
    <text evidence="1">Belongs to the AfsR/DnrI/RedD regulatory family.</text>
</comment>
<evidence type="ECO:0000313" key="7">
    <source>
        <dbReference type="EMBL" id="MFC4908377.1"/>
    </source>
</evidence>
<dbReference type="SUPFAM" id="SSF46894">
    <property type="entry name" value="C-terminal effector domain of the bipartite response regulators"/>
    <property type="match status" value="1"/>
</dbReference>
<accession>A0ABV9TZT9</accession>
<dbReference type="EMBL" id="JBHSIT010000003">
    <property type="protein sequence ID" value="MFC4908377.1"/>
    <property type="molecule type" value="Genomic_DNA"/>
</dbReference>
<dbReference type="InterPro" id="IPR016032">
    <property type="entry name" value="Sig_transdc_resp-reg_C-effctor"/>
</dbReference>
<keyword evidence="3 5" id="KW-0238">DNA-binding</keyword>
<keyword evidence="4" id="KW-0804">Transcription</keyword>
<keyword evidence="2" id="KW-0805">Transcription regulation</keyword>
<feature type="domain" description="OmpR/PhoB-type" evidence="6">
    <location>
        <begin position="1"/>
        <end position="102"/>
    </location>
</feature>
<reference evidence="8" key="1">
    <citation type="journal article" date="2019" name="Int. J. Syst. Evol. Microbiol.">
        <title>The Global Catalogue of Microorganisms (GCM) 10K type strain sequencing project: providing services to taxonomists for standard genome sequencing and annotation.</title>
        <authorList>
            <consortium name="The Broad Institute Genomics Platform"/>
            <consortium name="The Broad Institute Genome Sequencing Center for Infectious Disease"/>
            <person name="Wu L."/>
            <person name="Ma J."/>
        </authorList>
    </citation>
    <scope>NUCLEOTIDE SEQUENCE [LARGE SCALE GENOMIC DNA]</scope>
    <source>
        <strain evidence="8">KLKA75</strain>
    </source>
</reference>
<dbReference type="PROSITE" id="PS51755">
    <property type="entry name" value="OMPR_PHOB"/>
    <property type="match status" value="1"/>
</dbReference>